<evidence type="ECO:0000313" key="1">
    <source>
        <dbReference type="EMBL" id="KUK46962.1"/>
    </source>
</evidence>
<dbReference type="PANTHER" id="PTHR43393:SF3">
    <property type="entry name" value="LYSINE DECARBOXYLASE-LIKE PROTEIN"/>
    <property type="match status" value="1"/>
</dbReference>
<comment type="caution">
    <text evidence="1">The sequence shown here is derived from an EMBL/GenBank/DDBJ whole genome shotgun (WGS) entry which is preliminary data.</text>
</comment>
<dbReference type="SUPFAM" id="SSF102405">
    <property type="entry name" value="MCP/YpsA-like"/>
    <property type="match status" value="1"/>
</dbReference>
<dbReference type="Pfam" id="PF18306">
    <property type="entry name" value="LDcluster4"/>
    <property type="match status" value="1"/>
</dbReference>
<dbReference type="InterPro" id="IPR041164">
    <property type="entry name" value="LDcluster4"/>
</dbReference>
<sequence>MRISVFGSAHPKPGDPGYEDAFELGKMLAERGHTVLNGGYVGTMEAISKGCFQAGGHVIGVTCDDIEKWRNAKPNPWVHEVIHNTDLIGRISGLIHNCDAAIALPGGVGTLAEIALTWNMIILESIPVPYMITVGAQWENVIQSLYAEMTDFIPNKVRAYIRFSPTIEDAVAELEDIQ</sequence>
<dbReference type="InterPro" id="IPR052341">
    <property type="entry name" value="LOG_family_nucleotidases"/>
</dbReference>
<dbReference type="Proteomes" id="UP000064249">
    <property type="component" value="Unassembled WGS sequence"/>
</dbReference>
<reference evidence="1 2" key="1">
    <citation type="journal article" date="2015" name="MBio">
        <title>Genome-Resolved Metagenomic Analysis Reveals Roles for Candidate Phyla and Other Microbial Community Members in Biogeochemical Transformations in Oil Reservoirs.</title>
        <authorList>
            <person name="Hu P."/>
            <person name="Tom L."/>
            <person name="Singh A."/>
            <person name="Thomas B.C."/>
            <person name="Baker B.J."/>
            <person name="Piceno Y.M."/>
            <person name="Andersen G.L."/>
            <person name="Banfield J.F."/>
        </authorList>
    </citation>
    <scope>NUCLEOTIDE SEQUENCE [LARGE SCALE GENOMIC DNA]</scope>
    <source>
        <strain evidence="1">46_16</strain>
    </source>
</reference>
<proteinExistence type="predicted"/>
<gene>
    <name evidence="1" type="ORF">XD73_0159</name>
</gene>
<dbReference type="PANTHER" id="PTHR43393">
    <property type="entry name" value="CYTOKININ RIBOSIDE 5'-MONOPHOSPHATE PHOSPHORIBOHYDROLASE"/>
    <property type="match status" value="1"/>
</dbReference>
<dbReference type="GO" id="GO:0005829">
    <property type="term" value="C:cytosol"/>
    <property type="evidence" value="ECO:0007669"/>
    <property type="project" value="TreeGrafter"/>
</dbReference>
<evidence type="ECO:0008006" key="3">
    <source>
        <dbReference type="Google" id="ProtNLM"/>
    </source>
</evidence>
<organism evidence="1 2">
    <name type="scientific">Anaerolinea thermophila</name>
    <dbReference type="NCBI Taxonomy" id="167964"/>
    <lineage>
        <taxon>Bacteria</taxon>
        <taxon>Bacillati</taxon>
        <taxon>Chloroflexota</taxon>
        <taxon>Anaerolineae</taxon>
        <taxon>Anaerolineales</taxon>
        <taxon>Anaerolineaceae</taxon>
        <taxon>Anaerolinea</taxon>
    </lineage>
</organism>
<dbReference type="AlphaFoldDB" id="A0A117LH69"/>
<protein>
    <recommendedName>
        <fullName evidence="3">DNA-binding protein</fullName>
    </recommendedName>
</protein>
<evidence type="ECO:0000313" key="2">
    <source>
        <dbReference type="Proteomes" id="UP000064249"/>
    </source>
</evidence>
<dbReference type="EMBL" id="LGFU01000003">
    <property type="protein sequence ID" value="KUK46962.1"/>
    <property type="molecule type" value="Genomic_DNA"/>
</dbReference>
<name>A0A117LH69_9CHLR</name>
<accession>A0A117LH69</accession>
<dbReference type="Gene3D" id="3.40.50.450">
    <property type="match status" value="1"/>
</dbReference>